<gene>
    <name evidence="1" type="primary">LOC114335576</name>
</gene>
<proteinExistence type="predicted"/>
<dbReference type="OrthoDB" id="5977552at2759"/>
<protein>
    <submittedName>
        <fullName evidence="1">Uncharacterized protein LOC114335576 isoform X1</fullName>
    </submittedName>
</protein>
<name>A0A6P7GB35_DIAVI</name>
<dbReference type="RefSeq" id="XP_028141630.1">
    <property type="nucleotide sequence ID" value="XM_028285829.1"/>
</dbReference>
<dbReference type="InParanoid" id="A0A6P7GB35"/>
<dbReference type="AlphaFoldDB" id="A0A6P7GB35"/>
<reference evidence="1" key="1">
    <citation type="submission" date="2025-08" db="UniProtKB">
        <authorList>
            <consortium name="RefSeq"/>
        </authorList>
    </citation>
    <scope>IDENTIFICATION</scope>
    <source>
        <tissue evidence="1">Whole insect</tissue>
    </source>
</reference>
<sequence length="102" mass="12151">MEIKQEVGEKTLKIEIDDQCVGPLDVFKIEIKEEPKRETAYQTFDYLDSNEFTVSTEVERGEDKFIPFEEDPTTNEEKNLKDVKSFWELIPAVYHKWYLNLK</sequence>
<organism evidence="1">
    <name type="scientific">Diabrotica virgifera virgifera</name>
    <name type="common">western corn rootworm</name>
    <dbReference type="NCBI Taxonomy" id="50390"/>
    <lineage>
        <taxon>Eukaryota</taxon>
        <taxon>Metazoa</taxon>
        <taxon>Ecdysozoa</taxon>
        <taxon>Arthropoda</taxon>
        <taxon>Hexapoda</taxon>
        <taxon>Insecta</taxon>
        <taxon>Pterygota</taxon>
        <taxon>Neoptera</taxon>
        <taxon>Endopterygota</taxon>
        <taxon>Coleoptera</taxon>
        <taxon>Polyphaga</taxon>
        <taxon>Cucujiformia</taxon>
        <taxon>Chrysomeloidea</taxon>
        <taxon>Chrysomelidae</taxon>
        <taxon>Galerucinae</taxon>
        <taxon>Diabroticina</taxon>
        <taxon>Diabroticites</taxon>
        <taxon>Diabrotica</taxon>
    </lineage>
</organism>
<evidence type="ECO:0000313" key="1">
    <source>
        <dbReference type="RefSeq" id="XP_028141630.1"/>
    </source>
</evidence>
<accession>A0A6P7GB35</accession>